<reference evidence="2" key="2">
    <citation type="submission" date="2021-04" db="EMBL/GenBank/DDBJ databases">
        <authorList>
            <person name="Podell S."/>
        </authorList>
    </citation>
    <scope>NUCLEOTIDE SEQUENCE</scope>
    <source>
        <strain evidence="2">Hildebrandi</strain>
    </source>
</reference>
<dbReference type="EMBL" id="JAGRRH010000010">
    <property type="protein sequence ID" value="KAG7363509.1"/>
    <property type="molecule type" value="Genomic_DNA"/>
</dbReference>
<dbReference type="GO" id="GO:0046422">
    <property type="term" value="F:violaxanthin de-epoxidase activity"/>
    <property type="evidence" value="ECO:0007669"/>
    <property type="project" value="InterPro"/>
</dbReference>
<reference evidence="2" key="1">
    <citation type="journal article" date="2021" name="Sci. Rep.">
        <title>Diploid genomic architecture of Nitzschia inconspicua, an elite biomass production diatom.</title>
        <authorList>
            <person name="Oliver A."/>
            <person name="Podell S."/>
            <person name="Pinowska A."/>
            <person name="Traller J.C."/>
            <person name="Smith S.R."/>
            <person name="McClure R."/>
            <person name="Beliaev A."/>
            <person name="Bohutskyi P."/>
            <person name="Hill E.A."/>
            <person name="Rabines A."/>
            <person name="Zheng H."/>
            <person name="Allen L.Z."/>
            <person name="Kuo A."/>
            <person name="Grigoriev I.V."/>
            <person name="Allen A.E."/>
            <person name="Hazlebeck D."/>
            <person name="Allen E.E."/>
        </authorList>
    </citation>
    <scope>NUCLEOTIDE SEQUENCE</scope>
    <source>
        <strain evidence="2">Hildebrandi</strain>
    </source>
</reference>
<dbReference type="AlphaFoldDB" id="A0A9K3Q0D7"/>
<proteinExistence type="predicted"/>
<evidence type="ECO:0000313" key="3">
    <source>
        <dbReference type="Proteomes" id="UP000693970"/>
    </source>
</evidence>
<dbReference type="Pfam" id="PF07137">
    <property type="entry name" value="VDE"/>
    <property type="match status" value="1"/>
</dbReference>
<dbReference type="Proteomes" id="UP000693970">
    <property type="component" value="Unassembled WGS sequence"/>
</dbReference>
<sequence>MRGSIALLIATFYHLQNVTQQQVAGFFVSSNTVRARNLFGSDTPSILFSATSRRTFSLHSTFTTSTETKQDKNIDKTQVSDRYIGSIAFLLPSGDDADTKPSKFGIHSPVERPSYLQAAKHLASKAVWFSDDQVTTTIVTAPNDGDDTSKIRDTLENANILIALGLSKPTDMKFAESIFQTRQQQTPEERFSKCQFALDCDKSLGELSTLVGPFDKQTARTNPSLLFPWTDAASGQRFDEQMEGLFDRWTSDDFTVALMLFLNRFSGSPVNWVKDSADATWEKGPIRNAQELYQMATKCGDCLAKCLQDETCKTCLEKLTELDTRDQAASYRTIVSYESEALKDFSFCVFQKHNVFQCEAIIPTIPKVTPMTKWRGSELTEGVARSLLIGHLDDDNAPEGSTKLDVSWKVACGANVAYDQFPSQNQLFYEAAKGKDMWYDPVFRVETLDGRNVWCKRHYRVRNGPIAGTFRLSVLDNGVTSNEFWTIIGAADDLSWIAFHYAGAATSVGQRYLGGLLCTPDGSLPEQSQLETIWPVFQNAGIEPWELFVVNNDPQGPGALEAGPPPLDFYRKEVLASKEKLKGLQ</sequence>
<evidence type="ECO:0000259" key="1">
    <source>
        <dbReference type="Pfam" id="PF07137"/>
    </source>
</evidence>
<dbReference type="InterPro" id="IPR010788">
    <property type="entry name" value="VDE_dom"/>
</dbReference>
<keyword evidence="3" id="KW-1185">Reference proteome</keyword>
<dbReference type="PANTHER" id="PTHR33970">
    <property type="entry name" value="VIOLAXANTHIN DE-EPOXIDASE, CHLOROPLASTIC-RELATED"/>
    <property type="match status" value="1"/>
</dbReference>
<accession>A0A9K3Q0D7</accession>
<dbReference type="PANTHER" id="PTHR33970:SF2">
    <property type="entry name" value="OS01G0716400 PROTEIN"/>
    <property type="match status" value="1"/>
</dbReference>
<comment type="caution">
    <text evidence="2">The sequence shown here is derived from an EMBL/GenBank/DDBJ whole genome shotgun (WGS) entry which is preliminary data.</text>
</comment>
<evidence type="ECO:0000313" key="2">
    <source>
        <dbReference type="EMBL" id="KAG7363509.1"/>
    </source>
</evidence>
<organism evidence="2 3">
    <name type="scientific">Nitzschia inconspicua</name>
    <dbReference type="NCBI Taxonomy" id="303405"/>
    <lineage>
        <taxon>Eukaryota</taxon>
        <taxon>Sar</taxon>
        <taxon>Stramenopiles</taxon>
        <taxon>Ochrophyta</taxon>
        <taxon>Bacillariophyta</taxon>
        <taxon>Bacillariophyceae</taxon>
        <taxon>Bacillariophycidae</taxon>
        <taxon>Bacillariales</taxon>
        <taxon>Bacillariaceae</taxon>
        <taxon>Nitzschia</taxon>
    </lineage>
</organism>
<gene>
    <name evidence="2" type="ORF">IV203_026870</name>
</gene>
<protein>
    <recommendedName>
        <fullName evidence="1">VDE lipocalin domain-containing protein</fullName>
    </recommendedName>
</protein>
<feature type="domain" description="VDE lipocalin" evidence="1">
    <location>
        <begin position="295"/>
        <end position="552"/>
    </location>
</feature>
<dbReference type="GO" id="GO:0010028">
    <property type="term" value="P:xanthophyll cycle"/>
    <property type="evidence" value="ECO:0007669"/>
    <property type="project" value="InterPro"/>
</dbReference>
<dbReference type="InterPro" id="IPR044682">
    <property type="entry name" value="VDE"/>
</dbReference>
<dbReference type="OrthoDB" id="420426at2759"/>
<name>A0A9K3Q0D7_9STRA</name>